<evidence type="ECO:0000313" key="2">
    <source>
        <dbReference type="Proteomes" id="UP000054217"/>
    </source>
</evidence>
<accession>A0A0C3JXD5</accession>
<dbReference type="AlphaFoldDB" id="A0A0C3JXD5"/>
<protein>
    <submittedName>
        <fullName evidence="1">Uncharacterized protein</fullName>
    </submittedName>
</protein>
<organism evidence="1 2">
    <name type="scientific">Pisolithus tinctorius Marx 270</name>
    <dbReference type="NCBI Taxonomy" id="870435"/>
    <lineage>
        <taxon>Eukaryota</taxon>
        <taxon>Fungi</taxon>
        <taxon>Dikarya</taxon>
        <taxon>Basidiomycota</taxon>
        <taxon>Agaricomycotina</taxon>
        <taxon>Agaricomycetes</taxon>
        <taxon>Agaricomycetidae</taxon>
        <taxon>Boletales</taxon>
        <taxon>Sclerodermatineae</taxon>
        <taxon>Pisolithaceae</taxon>
        <taxon>Pisolithus</taxon>
    </lineage>
</organism>
<keyword evidence="2" id="KW-1185">Reference proteome</keyword>
<dbReference type="Proteomes" id="UP000054217">
    <property type="component" value="Unassembled WGS sequence"/>
</dbReference>
<dbReference type="HOGENOM" id="CLU_112990_0_0_1"/>
<proteinExistence type="predicted"/>
<name>A0A0C3JXD5_PISTI</name>
<reference evidence="2" key="2">
    <citation type="submission" date="2015-01" db="EMBL/GenBank/DDBJ databases">
        <title>Evolutionary Origins and Diversification of the Mycorrhizal Mutualists.</title>
        <authorList>
            <consortium name="DOE Joint Genome Institute"/>
            <consortium name="Mycorrhizal Genomics Consortium"/>
            <person name="Kohler A."/>
            <person name="Kuo A."/>
            <person name="Nagy L.G."/>
            <person name="Floudas D."/>
            <person name="Copeland A."/>
            <person name="Barry K.W."/>
            <person name="Cichocki N."/>
            <person name="Veneault-Fourrey C."/>
            <person name="LaButti K."/>
            <person name="Lindquist E.A."/>
            <person name="Lipzen A."/>
            <person name="Lundell T."/>
            <person name="Morin E."/>
            <person name="Murat C."/>
            <person name="Riley R."/>
            <person name="Ohm R."/>
            <person name="Sun H."/>
            <person name="Tunlid A."/>
            <person name="Henrissat B."/>
            <person name="Grigoriev I.V."/>
            <person name="Hibbett D.S."/>
            <person name="Martin F."/>
        </authorList>
    </citation>
    <scope>NUCLEOTIDE SEQUENCE [LARGE SCALE GENOMIC DNA]</scope>
    <source>
        <strain evidence="2">Marx 270</strain>
    </source>
</reference>
<evidence type="ECO:0000313" key="1">
    <source>
        <dbReference type="EMBL" id="KIO02067.1"/>
    </source>
</evidence>
<gene>
    <name evidence="1" type="ORF">M404DRAFT_9900</name>
</gene>
<dbReference type="OrthoDB" id="2680660at2759"/>
<reference evidence="1 2" key="1">
    <citation type="submission" date="2014-04" db="EMBL/GenBank/DDBJ databases">
        <authorList>
            <consortium name="DOE Joint Genome Institute"/>
            <person name="Kuo A."/>
            <person name="Kohler A."/>
            <person name="Costa M.D."/>
            <person name="Nagy L.G."/>
            <person name="Floudas D."/>
            <person name="Copeland A."/>
            <person name="Barry K.W."/>
            <person name="Cichocki N."/>
            <person name="Veneault-Fourrey C."/>
            <person name="LaButti K."/>
            <person name="Lindquist E.A."/>
            <person name="Lipzen A."/>
            <person name="Lundell T."/>
            <person name="Morin E."/>
            <person name="Murat C."/>
            <person name="Sun H."/>
            <person name="Tunlid A."/>
            <person name="Henrissat B."/>
            <person name="Grigoriev I.V."/>
            <person name="Hibbett D.S."/>
            <person name="Martin F."/>
            <person name="Nordberg H.P."/>
            <person name="Cantor M.N."/>
            <person name="Hua S.X."/>
        </authorList>
    </citation>
    <scope>NUCLEOTIDE SEQUENCE [LARGE SCALE GENOMIC DNA]</scope>
    <source>
        <strain evidence="1 2">Marx 270</strain>
    </source>
</reference>
<dbReference type="InParanoid" id="A0A0C3JXD5"/>
<sequence length="212" mass="23231">MLSFEDQLKDEMENGFVGEDFTVLVCSTSIYENGVACNDIHTKTLQANGSKIKISGNILVLVPSELTLNSESPDFKFNLMWIWTGAYLKTSSTVPGLTITTQKLVEVTAIGSLVELVNPSIVLASAHLAAEKTKEINSRDLTWSLKNEALKVAVDLIWKHVLEMKILVSNIALLGVDTASKLFPYCVMDSSAALIFVIFKGHSPYSNLSTMQ</sequence>
<dbReference type="EMBL" id="KN831983">
    <property type="protein sequence ID" value="KIO02067.1"/>
    <property type="molecule type" value="Genomic_DNA"/>
</dbReference>